<name>A0A183CY49_9BILA</name>
<evidence type="ECO:0000313" key="3">
    <source>
        <dbReference type="WBParaSite" id="GPUH_0000139301-mRNA-1"/>
    </source>
</evidence>
<keyword evidence="2" id="KW-1185">Reference proteome</keyword>
<dbReference type="OrthoDB" id="10263978at2759"/>
<gene>
    <name evidence="1" type="ORF">GPUH_LOCUS1390</name>
</gene>
<accession>A0A183CY49</accession>
<reference evidence="3" key="1">
    <citation type="submission" date="2016-06" db="UniProtKB">
        <authorList>
            <consortium name="WormBaseParasite"/>
        </authorList>
    </citation>
    <scope>IDENTIFICATION</scope>
</reference>
<organism evidence="3">
    <name type="scientific">Gongylonema pulchrum</name>
    <dbReference type="NCBI Taxonomy" id="637853"/>
    <lineage>
        <taxon>Eukaryota</taxon>
        <taxon>Metazoa</taxon>
        <taxon>Ecdysozoa</taxon>
        <taxon>Nematoda</taxon>
        <taxon>Chromadorea</taxon>
        <taxon>Rhabditida</taxon>
        <taxon>Spirurina</taxon>
        <taxon>Spiruromorpha</taxon>
        <taxon>Spiruroidea</taxon>
        <taxon>Gongylonematidae</taxon>
        <taxon>Gongylonema</taxon>
    </lineage>
</organism>
<proteinExistence type="predicted"/>
<dbReference type="Proteomes" id="UP000271098">
    <property type="component" value="Unassembled WGS sequence"/>
</dbReference>
<reference evidence="1 2" key="2">
    <citation type="submission" date="2018-11" db="EMBL/GenBank/DDBJ databases">
        <authorList>
            <consortium name="Pathogen Informatics"/>
        </authorList>
    </citation>
    <scope>NUCLEOTIDE SEQUENCE [LARGE SCALE GENOMIC DNA]</scope>
</reference>
<dbReference type="EMBL" id="UYRT01001664">
    <property type="protein sequence ID" value="VDK29944.1"/>
    <property type="molecule type" value="Genomic_DNA"/>
</dbReference>
<evidence type="ECO:0000313" key="2">
    <source>
        <dbReference type="Proteomes" id="UP000271098"/>
    </source>
</evidence>
<dbReference type="AlphaFoldDB" id="A0A183CY49"/>
<protein>
    <submittedName>
        <fullName evidence="3">Guanylate cyclase domain-containing protein</fullName>
    </submittedName>
</protein>
<evidence type="ECO:0000313" key="1">
    <source>
        <dbReference type="EMBL" id="VDK29944.1"/>
    </source>
</evidence>
<sequence length="126" mass="14113">MILVLIDASPVVRFWSALDHSDQCNLLGYVANVIASCADRMNEVDRIQLTENFGNNLIGYRTSECYTVQAYHAFARLCRGVGEEAPGAQQLLEFNRNLIEKSLKTTQNIILRPVDAISNIPLSQEK</sequence>
<dbReference type="WBParaSite" id="GPUH_0000139301-mRNA-1">
    <property type="protein sequence ID" value="GPUH_0000139301-mRNA-1"/>
    <property type="gene ID" value="GPUH_0000139301"/>
</dbReference>